<dbReference type="HOGENOM" id="CLU_613581_0_0_11"/>
<organism evidence="1 2">
    <name type="scientific">Pseudofrankia inefficax (strain DSM 45817 / CECT 9037 / DDB 130130 / EuI1c)</name>
    <name type="common">Frankia inefficax</name>
    <dbReference type="NCBI Taxonomy" id="298654"/>
    <lineage>
        <taxon>Bacteria</taxon>
        <taxon>Bacillati</taxon>
        <taxon>Actinomycetota</taxon>
        <taxon>Actinomycetes</taxon>
        <taxon>Frankiales</taxon>
        <taxon>Frankiaceae</taxon>
        <taxon>Pseudofrankia</taxon>
    </lineage>
</organism>
<dbReference type="AlphaFoldDB" id="E3J663"/>
<accession>E3J663</accession>
<name>E3J663_PSEI1</name>
<sequence>MQLADAASYTSRYLTDVLSGRSVPSVKVVATLERVLAAGGELVALREQAAREQVARRHGLSIPEQTFPAAPRAGSSGAVDVWSPDGAVWTKGPGEEADVDQDRREFLSLAAIVALAGQVSDDIATADPTPRTLDRMEADADELSAQIYDLPTPVLLGRAASQWHAAHVLLDRPVSAPVRARLLMVAGAVSCRAAFLGRRTGDLTIQRHFGVLAGQYADESGDPLLIGQVAGLRSRTAFSAKQYAKAAALAAAGLNTAHPTQRARLAAYQAEALAAAGRAGEARTALDTMYAESRRTTFRWTTGDQLIFGAVTLSTLGEHRPAADLADAYITGGEFDGEGVGWAHVTIGQALFAADRPDPAAAAHHGRLALAATPDADLSVITRVADLHTHLRQAAAGDSEVAELGQALAGARASLTA</sequence>
<gene>
    <name evidence="1" type="ordered locus">FraEuI1c_0268</name>
</gene>
<keyword evidence="2" id="KW-1185">Reference proteome</keyword>
<dbReference type="KEGG" id="fri:FraEuI1c_0268"/>
<dbReference type="Proteomes" id="UP000002484">
    <property type="component" value="Chromosome"/>
</dbReference>
<evidence type="ECO:0008006" key="3">
    <source>
        <dbReference type="Google" id="ProtNLM"/>
    </source>
</evidence>
<dbReference type="InParanoid" id="E3J663"/>
<evidence type="ECO:0000313" key="2">
    <source>
        <dbReference type="Proteomes" id="UP000002484"/>
    </source>
</evidence>
<dbReference type="EMBL" id="CP002299">
    <property type="protein sequence ID" value="ADP78354.1"/>
    <property type="molecule type" value="Genomic_DNA"/>
</dbReference>
<evidence type="ECO:0000313" key="1">
    <source>
        <dbReference type="EMBL" id="ADP78354.1"/>
    </source>
</evidence>
<reference evidence="1 2" key="1">
    <citation type="submission" date="2010-10" db="EMBL/GenBank/DDBJ databases">
        <title>Complete sequence of Frankia sp. EuI1c.</title>
        <authorList>
            <consortium name="US DOE Joint Genome Institute"/>
            <person name="Lucas S."/>
            <person name="Copeland A."/>
            <person name="Lapidus A."/>
            <person name="Cheng J.-F."/>
            <person name="Bruce D."/>
            <person name="Goodwin L."/>
            <person name="Pitluck S."/>
            <person name="Chertkov O."/>
            <person name="Detter J.C."/>
            <person name="Han C."/>
            <person name="Tapia R."/>
            <person name="Land M."/>
            <person name="Hauser L."/>
            <person name="Jeffries C."/>
            <person name="Kyrpides N."/>
            <person name="Ivanova N."/>
            <person name="Mikhailova N."/>
            <person name="Beauchemin N."/>
            <person name="Sen A."/>
            <person name="Sur S.A."/>
            <person name="Gtari M."/>
            <person name="Wall L."/>
            <person name="Tisa L."/>
            <person name="Woyke T."/>
        </authorList>
    </citation>
    <scope>NUCLEOTIDE SEQUENCE [LARGE SCALE GENOMIC DNA]</scope>
    <source>
        <strain evidence="2">DSM 45817 / CECT 9037 / EuI1c</strain>
    </source>
</reference>
<protein>
    <recommendedName>
        <fullName evidence="3">Helix-turn-helix domain protein</fullName>
    </recommendedName>
</protein>
<proteinExistence type="predicted"/>